<evidence type="ECO:0000313" key="2">
    <source>
        <dbReference type="Proteomes" id="UP000194546"/>
    </source>
</evidence>
<dbReference type="Proteomes" id="UP000194546">
    <property type="component" value="Unassembled WGS sequence"/>
</dbReference>
<name>A0A242M9J1_CABSO</name>
<protein>
    <submittedName>
        <fullName evidence="1">Uncharacterized protein</fullName>
    </submittedName>
</protein>
<accession>A0A242M9J1</accession>
<dbReference type="RefSeq" id="WP_086383262.1">
    <property type="nucleotide sequence ID" value="NZ_NBTY01000194.1"/>
</dbReference>
<dbReference type="EMBL" id="NBTY01000194">
    <property type="protein sequence ID" value="OTP67572.1"/>
    <property type="molecule type" value="Genomic_DNA"/>
</dbReference>
<proteinExistence type="predicted"/>
<evidence type="ECO:0000313" key="1">
    <source>
        <dbReference type="EMBL" id="OTP67572.1"/>
    </source>
</evidence>
<reference evidence="1 2" key="1">
    <citation type="submission" date="2017-03" db="EMBL/GenBank/DDBJ databases">
        <title>Genome analysis of strain PAMC 26510.</title>
        <authorList>
            <person name="Oh H.-M."/>
            <person name="Yang J.-A."/>
        </authorList>
    </citation>
    <scope>NUCLEOTIDE SEQUENCE [LARGE SCALE GENOMIC DNA]</scope>
    <source>
        <strain evidence="1 2">PAMC 26510</strain>
    </source>
</reference>
<sequence>MAVASGRIIVQVTTGQKRAIARTARRLGLNLGELMRQAAQGFAPSEDERDLLALIERANVSARQASESLVDTLSFIQESNKRIAAMTAENA</sequence>
<organism evidence="1 2">
    <name type="scientific">Caballeronia sordidicola</name>
    <name type="common">Burkholderia sordidicola</name>
    <dbReference type="NCBI Taxonomy" id="196367"/>
    <lineage>
        <taxon>Bacteria</taxon>
        <taxon>Pseudomonadati</taxon>
        <taxon>Pseudomonadota</taxon>
        <taxon>Betaproteobacteria</taxon>
        <taxon>Burkholderiales</taxon>
        <taxon>Burkholderiaceae</taxon>
        <taxon>Caballeronia</taxon>
    </lineage>
</organism>
<dbReference type="AlphaFoldDB" id="A0A242M9J1"/>
<gene>
    <name evidence="1" type="ORF">PAMC26510_30650</name>
</gene>
<comment type="caution">
    <text evidence="1">The sequence shown here is derived from an EMBL/GenBank/DDBJ whole genome shotgun (WGS) entry which is preliminary data.</text>
</comment>